<dbReference type="GO" id="GO:0005886">
    <property type="term" value="C:plasma membrane"/>
    <property type="evidence" value="ECO:0007669"/>
    <property type="project" value="UniProtKB-SubCell"/>
</dbReference>
<organism evidence="13 14">
    <name type="scientific">Corynebacterium uropygiale</name>
    <dbReference type="NCBI Taxonomy" id="1775911"/>
    <lineage>
        <taxon>Bacteria</taxon>
        <taxon>Bacillati</taxon>
        <taxon>Actinomycetota</taxon>
        <taxon>Actinomycetes</taxon>
        <taxon>Mycobacteriales</taxon>
        <taxon>Corynebacteriaceae</taxon>
        <taxon>Corynebacterium</taxon>
    </lineage>
</organism>
<feature type="transmembrane region" description="Helical" evidence="11">
    <location>
        <begin position="281"/>
        <end position="300"/>
    </location>
</feature>
<dbReference type="PANTHER" id="PTHR43528">
    <property type="entry name" value="ALPHA-KETOGLUTARATE PERMEASE"/>
    <property type="match status" value="1"/>
</dbReference>
<evidence type="ECO:0000259" key="12">
    <source>
        <dbReference type="PROSITE" id="PS50850"/>
    </source>
</evidence>
<dbReference type="SUPFAM" id="SSF103473">
    <property type="entry name" value="MFS general substrate transporter"/>
    <property type="match status" value="1"/>
</dbReference>
<evidence type="ECO:0000256" key="11">
    <source>
        <dbReference type="SAM" id="Phobius"/>
    </source>
</evidence>
<evidence type="ECO:0000256" key="7">
    <source>
        <dbReference type="ARBA" id="ARBA00022989"/>
    </source>
</evidence>
<evidence type="ECO:0000313" key="13">
    <source>
        <dbReference type="EMBL" id="MCF4007153.1"/>
    </source>
</evidence>
<dbReference type="Gene3D" id="1.20.1250.20">
    <property type="entry name" value="MFS general substrate transporter like domains"/>
    <property type="match status" value="2"/>
</dbReference>
<comment type="caution">
    <text evidence="13">The sequence shown here is derived from an EMBL/GenBank/DDBJ whole genome shotgun (WGS) entry which is preliminary data.</text>
</comment>
<dbReference type="PANTHER" id="PTHR43528:SF1">
    <property type="entry name" value="ALPHA-KETOGLUTARATE PERMEASE"/>
    <property type="match status" value="1"/>
</dbReference>
<evidence type="ECO:0000256" key="1">
    <source>
        <dbReference type="ARBA" id="ARBA00004651"/>
    </source>
</evidence>
<evidence type="ECO:0000256" key="6">
    <source>
        <dbReference type="ARBA" id="ARBA00022847"/>
    </source>
</evidence>
<dbReference type="EMBL" id="JAKGSI010000004">
    <property type="protein sequence ID" value="MCF4007153.1"/>
    <property type="molecule type" value="Genomic_DNA"/>
</dbReference>
<dbReference type="GO" id="GO:0015293">
    <property type="term" value="F:symporter activity"/>
    <property type="evidence" value="ECO:0007669"/>
    <property type="project" value="UniProtKB-KW"/>
</dbReference>
<evidence type="ECO:0000256" key="8">
    <source>
        <dbReference type="ARBA" id="ARBA00023136"/>
    </source>
</evidence>
<keyword evidence="3" id="KW-0813">Transport</keyword>
<dbReference type="Pfam" id="PF07690">
    <property type="entry name" value="MFS_1"/>
    <property type="match status" value="1"/>
</dbReference>
<sequence>MSTSTTPRRQSPLKTLAGTGVGNALEWFDWNVYATFAVYFSTQVFNNDDPTSAFLSTMAVFAVGFVARPFGGFLFGWLADRIGRKESLAVAVMCASLGSILIAITPTYESVGWIASAILVIARLIQGLAHGGELPSAQTYLAEHAPREHRGLWASSIYVTGTLGILVGMVFGLVLEVSLTEEQLLSWGWRIPFAAGAVLGLTALWMRLHMDESEVFEAEKERTASTEQKKTNIFVSVAKNWTTALKVVGMTAGLTVGYYVWSVTMPALAQKSFGFSAYDAFTGSIIGNVVFIIALVFWGWVSDRWGRKPTMLIAMLGCAVLYLPLVHYVEAQQTMVALILAISVQLFLLAGFLGHAPATYAEMFTTDQRASGFGIPYALTIAIFGGTAGMIMTWMGNATHFAIYSIILLVISAITILTLKETKGMDLHGHYPEEY</sequence>
<keyword evidence="4" id="KW-1003">Cell membrane</keyword>
<feature type="transmembrane region" description="Helical" evidence="11">
    <location>
        <begin position="187"/>
        <end position="206"/>
    </location>
</feature>
<keyword evidence="6" id="KW-0769">Symport</keyword>
<feature type="transmembrane region" description="Helical" evidence="11">
    <location>
        <begin position="152"/>
        <end position="175"/>
    </location>
</feature>
<feature type="transmembrane region" description="Helical" evidence="11">
    <location>
        <begin position="401"/>
        <end position="419"/>
    </location>
</feature>
<comment type="function">
    <text evidence="9">May be a proton symporter involved in the uptake of osmolytes such as proline and glycine betaine.</text>
</comment>
<keyword evidence="14" id="KW-1185">Reference proteome</keyword>
<evidence type="ECO:0000256" key="2">
    <source>
        <dbReference type="ARBA" id="ARBA00008240"/>
    </source>
</evidence>
<comment type="similarity">
    <text evidence="2">Belongs to the major facilitator superfamily. Metabolite:H+ Symporter (MHS) family (TC 2.A.1.6) family.</text>
</comment>
<keyword evidence="7 11" id="KW-1133">Transmembrane helix</keyword>
<evidence type="ECO:0000256" key="4">
    <source>
        <dbReference type="ARBA" id="ARBA00022475"/>
    </source>
</evidence>
<feature type="transmembrane region" description="Helical" evidence="11">
    <location>
        <begin position="53"/>
        <end position="75"/>
    </location>
</feature>
<dbReference type="InterPro" id="IPR051084">
    <property type="entry name" value="H+-coupled_symporters"/>
</dbReference>
<dbReference type="AlphaFoldDB" id="A0A9X1QSV7"/>
<dbReference type="PROSITE" id="PS00217">
    <property type="entry name" value="SUGAR_TRANSPORT_2"/>
    <property type="match status" value="1"/>
</dbReference>
<dbReference type="RefSeq" id="WP_236119297.1">
    <property type="nucleotide sequence ID" value="NZ_JAKGSI010000004.1"/>
</dbReference>
<accession>A0A9X1QSV7</accession>
<dbReference type="PROSITE" id="PS50850">
    <property type="entry name" value="MFS"/>
    <property type="match status" value="1"/>
</dbReference>
<evidence type="ECO:0000256" key="5">
    <source>
        <dbReference type="ARBA" id="ARBA00022692"/>
    </source>
</evidence>
<dbReference type="InterPro" id="IPR036259">
    <property type="entry name" value="MFS_trans_sf"/>
</dbReference>
<evidence type="ECO:0000256" key="10">
    <source>
        <dbReference type="ARBA" id="ARBA00039918"/>
    </source>
</evidence>
<dbReference type="Proteomes" id="UP001139336">
    <property type="component" value="Unassembled WGS sequence"/>
</dbReference>
<feature type="transmembrane region" description="Helical" evidence="11">
    <location>
        <begin position="335"/>
        <end position="354"/>
    </location>
</feature>
<evidence type="ECO:0000313" key="14">
    <source>
        <dbReference type="Proteomes" id="UP001139336"/>
    </source>
</evidence>
<dbReference type="FunFam" id="1.20.1250.20:FF:000001">
    <property type="entry name" value="Dicarboxylate MFS transporter"/>
    <property type="match status" value="1"/>
</dbReference>
<reference evidence="13" key="1">
    <citation type="submission" date="2022-01" db="EMBL/GenBank/DDBJ databases">
        <title>Corynebacterium sp. nov isolated from isolated from the feces of the greater white-fronted geese (Anser albifrons) at Poyang Lake, PR China.</title>
        <authorList>
            <person name="Liu Q."/>
        </authorList>
    </citation>
    <scope>NUCLEOTIDE SEQUENCE</scope>
    <source>
        <strain evidence="13">JCM 32435</strain>
    </source>
</reference>
<keyword evidence="5 11" id="KW-0812">Transmembrane</keyword>
<dbReference type="InterPro" id="IPR020846">
    <property type="entry name" value="MFS_dom"/>
</dbReference>
<feature type="transmembrane region" description="Helical" evidence="11">
    <location>
        <begin position="243"/>
        <end position="261"/>
    </location>
</feature>
<keyword evidence="8 11" id="KW-0472">Membrane</keyword>
<feature type="transmembrane region" description="Helical" evidence="11">
    <location>
        <begin position="312"/>
        <end position="329"/>
    </location>
</feature>
<dbReference type="InterPro" id="IPR005829">
    <property type="entry name" value="Sugar_transporter_CS"/>
</dbReference>
<evidence type="ECO:0000256" key="3">
    <source>
        <dbReference type="ARBA" id="ARBA00022448"/>
    </source>
</evidence>
<comment type="subcellular location">
    <subcellularLocation>
        <location evidence="1">Cell membrane</location>
        <topology evidence="1">Multi-pass membrane protein</topology>
    </subcellularLocation>
</comment>
<feature type="transmembrane region" description="Helical" evidence="11">
    <location>
        <begin position="87"/>
        <end position="105"/>
    </location>
</feature>
<proteinExistence type="inferred from homology"/>
<feature type="domain" description="Major facilitator superfamily (MFS) profile" evidence="12">
    <location>
        <begin position="15"/>
        <end position="423"/>
    </location>
</feature>
<gene>
    <name evidence="13" type="ORF">L1O03_08205</name>
</gene>
<dbReference type="InterPro" id="IPR011701">
    <property type="entry name" value="MFS"/>
</dbReference>
<protein>
    <recommendedName>
        <fullName evidence="10">Putative proline/betaine transporter</fullName>
    </recommendedName>
</protein>
<evidence type="ECO:0000256" key="9">
    <source>
        <dbReference type="ARBA" id="ARBA00037295"/>
    </source>
</evidence>
<name>A0A9X1QSV7_9CORY</name>
<feature type="transmembrane region" description="Helical" evidence="11">
    <location>
        <begin position="375"/>
        <end position="395"/>
    </location>
</feature>